<keyword evidence="3 5" id="KW-1133">Transmembrane helix</keyword>
<dbReference type="Pfam" id="PF07298">
    <property type="entry name" value="NnrU"/>
    <property type="match status" value="1"/>
</dbReference>
<organism evidence="7 8">
    <name type="scientific">Yoonia litorea</name>
    <dbReference type="NCBI Taxonomy" id="1123755"/>
    <lineage>
        <taxon>Bacteria</taxon>
        <taxon>Pseudomonadati</taxon>
        <taxon>Pseudomonadota</taxon>
        <taxon>Alphaproteobacteria</taxon>
        <taxon>Rhodobacterales</taxon>
        <taxon>Paracoccaceae</taxon>
        <taxon>Yoonia</taxon>
    </lineage>
</organism>
<feature type="transmembrane region" description="Helical" evidence="5">
    <location>
        <begin position="66"/>
        <end position="86"/>
    </location>
</feature>
<dbReference type="Proteomes" id="UP000198926">
    <property type="component" value="Unassembled WGS sequence"/>
</dbReference>
<dbReference type="InterPro" id="IPR009915">
    <property type="entry name" value="NnrU_dom"/>
</dbReference>
<reference evidence="7 8" key="1">
    <citation type="submission" date="2016-10" db="EMBL/GenBank/DDBJ databases">
        <authorList>
            <person name="de Groot N.N."/>
        </authorList>
    </citation>
    <scope>NUCLEOTIDE SEQUENCE [LARGE SCALE GENOMIC DNA]</scope>
    <source>
        <strain evidence="7 8">DSM 29433</strain>
    </source>
</reference>
<dbReference type="EMBL" id="FOZM01000001">
    <property type="protein sequence ID" value="SFR99000.1"/>
    <property type="molecule type" value="Genomic_DNA"/>
</dbReference>
<protein>
    <submittedName>
        <fullName evidence="7">Uncharacterized membrane protein</fullName>
    </submittedName>
</protein>
<evidence type="ECO:0000259" key="6">
    <source>
        <dbReference type="Pfam" id="PF07298"/>
    </source>
</evidence>
<proteinExistence type="predicted"/>
<evidence type="ECO:0000256" key="4">
    <source>
        <dbReference type="ARBA" id="ARBA00023136"/>
    </source>
</evidence>
<name>A0A1I6L6W6_9RHOB</name>
<comment type="subcellular location">
    <subcellularLocation>
        <location evidence="1">Membrane</location>
        <topology evidence="1">Multi-pass membrane protein</topology>
    </subcellularLocation>
</comment>
<evidence type="ECO:0000313" key="7">
    <source>
        <dbReference type="EMBL" id="SFR99000.1"/>
    </source>
</evidence>
<evidence type="ECO:0000256" key="2">
    <source>
        <dbReference type="ARBA" id="ARBA00022692"/>
    </source>
</evidence>
<feature type="transmembrane region" description="Helical" evidence="5">
    <location>
        <begin position="121"/>
        <end position="138"/>
    </location>
</feature>
<feature type="transmembrane region" description="Helical" evidence="5">
    <location>
        <begin position="35"/>
        <end position="54"/>
    </location>
</feature>
<dbReference type="RefSeq" id="WP_090202938.1">
    <property type="nucleotide sequence ID" value="NZ_FOZM01000001.1"/>
</dbReference>
<gene>
    <name evidence="7" type="ORF">SAMN05444714_0234</name>
</gene>
<evidence type="ECO:0000256" key="1">
    <source>
        <dbReference type="ARBA" id="ARBA00004141"/>
    </source>
</evidence>
<dbReference type="GO" id="GO:0016020">
    <property type="term" value="C:membrane"/>
    <property type="evidence" value="ECO:0007669"/>
    <property type="project" value="UniProtKB-SubCell"/>
</dbReference>
<keyword evidence="8" id="KW-1185">Reference proteome</keyword>
<keyword evidence="2 5" id="KW-0812">Transmembrane</keyword>
<keyword evidence="4 5" id="KW-0472">Membrane</keyword>
<accession>A0A1I6L6W6</accession>
<dbReference type="OrthoDB" id="5293641at2"/>
<evidence type="ECO:0000256" key="3">
    <source>
        <dbReference type="ARBA" id="ARBA00022989"/>
    </source>
</evidence>
<feature type="transmembrane region" description="Helical" evidence="5">
    <location>
        <begin position="158"/>
        <end position="178"/>
    </location>
</feature>
<dbReference type="AlphaFoldDB" id="A0A1I6L6W6"/>
<dbReference type="STRING" id="1123755.SAMN05444714_0234"/>
<feature type="domain" description="NnrU" evidence="6">
    <location>
        <begin position="3"/>
        <end position="182"/>
    </location>
</feature>
<sequence length="184" mass="19841">MTLLVLGVALWSAAHLFKRLAPGPRAKLGDKGQGFVAVALVISVVLMVIGYRAADGAVYWGRDPMWVGINNLLMVLAFYVFAASAAKGDKIWLGTKLRHPQLTAVIIWGVAHLLVNGDTPSFVLFGGLIIWAIAEILIINAQEGPWQRPGRAPARKEVVAIVVTLVVTTVVMLIHYLLGVSPWG</sequence>
<evidence type="ECO:0000313" key="8">
    <source>
        <dbReference type="Proteomes" id="UP000198926"/>
    </source>
</evidence>
<evidence type="ECO:0000256" key="5">
    <source>
        <dbReference type="SAM" id="Phobius"/>
    </source>
</evidence>